<dbReference type="SUPFAM" id="SSF48695">
    <property type="entry name" value="Multiheme cytochromes"/>
    <property type="match status" value="1"/>
</dbReference>
<dbReference type="PATRIC" id="fig|69.6.peg.4499"/>
<accession>A0A0S2DMZ0</accession>
<dbReference type="AlphaFoldDB" id="A0A0S2DMZ0"/>
<evidence type="ECO:0000313" key="3">
    <source>
        <dbReference type="Proteomes" id="UP000061569"/>
    </source>
</evidence>
<gene>
    <name evidence="2" type="ORF">GLE_4563</name>
</gene>
<feature type="signal peptide" evidence="1">
    <location>
        <begin position="1"/>
        <end position="21"/>
    </location>
</feature>
<dbReference type="OrthoDB" id="656942at2"/>
<dbReference type="Proteomes" id="UP000061569">
    <property type="component" value="Chromosome"/>
</dbReference>
<dbReference type="EMBL" id="CP013140">
    <property type="protein sequence ID" value="ALN59904.1"/>
    <property type="molecule type" value="Genomic_DNA"/>
</dbReference>
<organism evidence="2 3">
    <name type="scientific">Lysobacter enzymogenes</name>
    <dbReference type="NCBI Taxonomy" id="69"/>
    <lineage>
        <taxon>Bacteria</taxon>
        <taxon>Pseudomonadati</taxon>
        <taxon>Pseudomonadota</taxon>
        <taxon>Gammaproteobacteria</taxon>
        <taxon>Lysobacterales</taxon>
        <taxon>Lysobacteraceae</taxon>
        <taxon>Lysobacter</taxon>
    </lineage>
</organism>
<name>A0A0S2DMZ0_LYSEN</name>
<evidence type="ECO:0000256" key="1">
    <source>
        <dbReference type="SAM" id="SignalP"/>
    </source>
</evidence>
<proteinExistence type="predicted"/>
<reference evidence="2 3" key="1">
    <citation type="submission" date="2015-11" db="EMBL/GenBank/DDBJ databases">
        <title>Genome sequences of Lysobacter enzymogenes strain C3 and Lysobacter antibioticus ATCC 29479.</title>
        <authorList>
            <person name="Kobayashi D.Y."/>
        </authorList>
    </citation>
    <scope>NUCLEOTIDE SEQUENCE [LARGE SCALE GENOMIC DNA]</scope>
    <source>
        <strain evidence="2 3">C3</strain>
    </source>
</reference>
<keyword evidence="1" id="KW-0732">Signal</keyword>
<protein>
    <recommendedName>
        <fullName evidence="4">Isoquinoline 1-oxidoreductase subunit</fullName>
    </recommendedName>
</protein>
<dbReference type="STRING" id="69.GLE_4563"/>
<evidence type="ECO:0000313" key="2">
    <source>
        <dbReference type="EMBL" id="ALN59904.1"/>
    </source>
</evidence>
<feature type="chain" id="PRO_5006595865" description="Isoquinoline 1-oxidoreductase subunit" evidence="1">
    <location>
        <begin position="22"/>
        <end position="195"/>
    </location>
</feature>
<dbReference type="RefSeq" id="WP_157490439.1">
    <property type="nucleotide sequence ID" value="NZ_CP067396.1"/>
</dbReference>
<sequence length="195" mass="20368">MRATPLILTALALAPLLAVFGAGSKPAPAGEARAVAAFATVQKVFQHPRCQNCHIPGDQPLQFDDGRPHAQGVVRGPDGKGAAGLPCSTCHGEANLPASYGPGAPPGAPHWQLPPPQHKMAWIGLPAPQLCAMIKDKERNGGRDFAALIKHVSEDKLVLWGWAPGGTRAPVPVAHDRFVEAFKTWADAGGPCPKG</sequence>
<evidence type="ECO:0008006" key="4">
    <source>
        <dbReference type="Google" id="ProtNLM"/>
    </source>
</evidence>
<dbReference type="KEGG" id="lez:GLE_4563"/>
<dbReference type="InterPro" id="IPR036280">
    <property type="entry name" value="Multihaem_cyt_sf"/>
</dbReference>